<proteinExistence type="predicted"/>
<sequence length="99" mass="11946">MPKIINTISSLKKIDNSNNDEKISDIEENINKLSSFKNVKEFKKRNWKNILPPMTCEVELVQKFRDEAKMKDWKYTTLMNKILRYWYDNRKGNNNNEDD</sequence>
<keyword evidence="1" id="KW-0614">Plasmid</keyword>
<dbReference type="OrthoDB" id="391283at2"/>
<keyword evidence="2" id="KW-1185">Reference proteome</keyword>
<dbReference type="KEGG" id="skn:SKUN_001736"/>
<evidence type="ECO:0000313" key="1">
    <source>
        <dbReference type="EMBL" id="ALA98603.1"/>
    </source>
</evidence>
<dbReference type="EMBL" id="CP012424">
    <property type="protein sequence ID" value="ALA98603.1"/>
    <property type="molecule type" value="Genomic_DNA"/>
</dbReference>
<dbReference type="AlphaFoldDB" id="A0A0K2JJH7"/>
<geneLocation type="plasmid" evidence="1 2">
    <name>pSKU205</name>
</geneLocation>
<accession>A0A0K2JJH7</accession>
<dbReference type="Proteomes" id="UP000062963">
    <property type="component" value="Plasmid pSKU205"/>
</dbReference>
<name>A0A0K2JJH7_SPIKU</name>
<gene>
    <name evidence="1" type="ORF">SKUN_001736</name>
</gene>
<reference evidence="1 2" key="1">
    <citation type="journal article" date="2015" name="Genome Announc.">
        <title>Complete Genome Sequence of Spiroplasma kunkelii Strain CR2-3x, Causal Agent of Corn Stunt Disease in Zea mays L.</title>
        <authorList>
            <person name="Davis R.E."/>
            <person name="Shao J."/>
            <person name="Dally E.L."/>
            <person name="Zhao Y."/>
            <person name="Gasparich G.E."/>
            <person name="Gaynor B.J."/>
            <person name="Athey J.C."/>
            <person name="Harrison N.A."/>
            <person name="Donofrio N."/>
        </authorList>
    </citation>
    <scope>NUCLEOTIDE SEQUENCE [LARGE SCALE GENOMIC DNA]</scope>
    <source>
        <strain evidence="1 2">CR2-3x</strain>
        <plasmid evidence="1">pSKU205</plasmid>
    </source>
</reference>
<evidence type="ECO:0000313" key="2">
    <source>
        <dbReference type="Proteomes" id="UP000062963"/>
    </source>
</evidence>
<protein>
    <submittedName>
        <fullName evidence="1">Uncharacterized protein</fullName>
    </submittedName>
</protein>
<dbReference type="RefSeq" id="WP_053391614.1">
    <property type="nucleotide sequence ID" value="NZ_CP012424.1"/>
</dbReference>
<organism evidence="1 2">
    <name type="scientific">Spiroplasma kunkelii CR2-3x</name>
    <dbReference type="NCBI Taxonomy" id="273035"/>
    <lineage>
        <taxon>Bacteria</taxon>
        <taxon>Bacillati</taxon>
        <taxon>Mycoplasmatota</taxon>
        <taxon>Mollicutes</taxon>
        <taxon>Entomoplasmatales</taxon>
        <taxon>Spiroplasmataceae</taxon>
        <taxon>Spiroplasma</taxon>
    </lineage>
</organism>